<feature type="transmembrane region" description="Helical" evidence="1">
    <location>
        <begin position="42"/>
        <end position="66"/>
    </location>
</feature>
<comment type="caution">
    <text evidence="2">The sequence shown here is derived from an EMBL/GenBank/DDBJ whole genome shotgun (WGS) entry which is preliminary data.</text>
</comment>
<dbReference type="Pfam" id="PF19589">
    <property type="entry name" value="DUF6095"/>
    <property type="match status" value="1"/>
</dbReference>
<reference evidence="2 3" key="2">
    <citation type="journal article" date="2016" name="Genome Announc.">
        <title>Draft Genome Sequence of Zhouia amylolytica AD3, Isolated from Tidal Flat Sediment.</title>
        <authorList>
            <person name="Jia B."/>
            <person name="Jin H.M."/>
            <person name="Lee H.J."/>
            <person name="Jeon C.O."/>
        </authorList>
    </citation>
    <scope>NUCLEOTIDE SEQUENCE [LARGE SCALE GENOMIC DNA]</scope>
    <source>
        <strain evidence="2 3">AD3</strain>
    </source>
</reference>
<dbReference type="RefSeq" id="WP_038260502.1">
    <property type="nucleotide sequence ID" value="NZ_AYXY01000001.1"/>
</dbReference>
<keyword evidence="1" id="KW-1133">Transmembrane helix</keyword>
<feature type="transmembrane region" description="Helical" evidence="1">
    <location>
        <begin position="17"/>
        <end position="36"/>
    </location>
</feature>
<evidence type="ECO:0000256" key="1">
    <source>
        <dbReference type="SAM" id="Phobius"/>
    </source>
</evidence>
<protein>
    <submittedName>
        <fullName evidence="2">Uncharacterized protein</fullName>
    </submittedName>
</protein>
<accession>W2UQY9</accession>
<dbReference type="STRING" id="376730.SAMN04487906_3368"/>
<gene>
    <name evidence="2" type="ORF">P278_00060</name>
</gene>
<evidence type="ECO:0000313" key="3">
    <source>
        <dbReference type="Proteomes" id="UP000018850"/>
    </source>
</evidence>
<keyword evidence="3" id="KW-1185">Reference proteome</keyword>
<sequence>MEQQRTDKKLFAKSFKYFAYTLALMFIAPILIYQAFKNEGHPFYWPVLITGVLSAFAAIAMGFYSIKIMLQAFFGKK</sequence>
<organism evidence="2 3">
    <name type="scientific">Zhouia amylolytica AD3</name>
    <dbReference type="NCBI Taxonomy" id="1286632"/>
    <lineage>
        <taxon>Bacteria</taxon>
        <taxon>Pseudomonadati</taxon>
        <taxon>Bacteroidota</taxon>
        <taxon>Flavobacteriia</taxon>
        <taxon>Flavobacteriales</taxon>
        <taxon>Flavobacteriaceae</taxon>
        <taxon>Zhouia</taxon>
    </lineage>
</organism>
<keyword evidence="1" id="KW-0472">Membrane</keyword>
<proteinExistence type="predicted"/>
<keyword evidence="1" id="KW-0812">Transmembrane</keyword>
<dbReference type="AlphaFoldDB" id="W2UQY9"/>
<evidence type="ECO:0000313" key="2">
    <source>
        <dbReference type="EMBL" id="ETN96580.1"/>
    </source>
</evidence>
<dbReference type="PATRIC" id="fig|1286632.3.peg.7"/>
<reference evidence="3" key="1">
    <citation type="submission" date="2013-11" db="EMBL/GenBank/DDBJ databases">
        <title>Draft genome sequence from a member of Zhouia, isolated tidal flat.</title>
        <authorList>
            <person name="Jin H."/>
            <person name="Jeon C.O."/>
        </authorList>
    </citation>
    <scope>NUCLEOTIDE SEQUENCE [LARGE SCALE GENOMIC DNA]</scope>
    <source>
        <strain evidence="3">AD3</strain>
    </source>
</reference>
<dbReference type="Proteomes" id="UP000018850">
    <property type="component" value="Unassembled WGS sequence"/>
</dbReference>
<dbReference type="eggNOG" id="ENOG5032Y75">
    <property type="taxonomic scope" value="Bacteria"/>
</dbReference>
<name>W2UQY9_9FLAO</name>
<dbReference type="InterPro" id="IPR046077">
    <property type="entry name" value="DUF6095"/>
</dbReference>
<dbReference type="EMBL" id="AYXY01000001">
    <property type="protein sequence ID" value="ETN96580.1"/>
    <property type="molecule type" value="Genomic_DNA"/>
</dbReference>